<keyword evidence="11" id="KW-1185">Reference proteome</keyword>
<evidence type="ECO:0000256" key="6">
    <source>
        <dbReference type="ARBA" id="ARBA00023132"/>
    </source>
</evidence>
<protein>
    <submittedName>
        <fullName evidence="12">VPS37 C-terminal domain-containing protein</fullName>
    </submittedName>
</protein>
<evidence type="ECO:0000313" key="11">
    <source>
        <dbReference type="Proteomes" id="UP000272942"/>
    </source>
</evidence>
<dbReference type="Proteomes" id="UP000272942">
    <property type="component" value="Unassembled WGS sequence"/>
</dbReference>
<dbReference type="WBParaSite" id="ECPE_0001562801-mRNA-1">
    <property type="protein sequence ID" value="ECPE_0001562801-mRNA-1"/>
    <property type="gene ID" value="ECPE_0001562801"/>
</dbReference>
<evidence type="ECO:0000313" key="10">
    <source>
        <dbReference type="EMBL" id="VDP92861.1"/>
    </source>
</evidence>
<reference evidence="12" key="1">
    <citation type="submission" date="2016-06" db="UniProtKB">
        <authorList>
            <consortium name="WormBaseParasite"/>
        </authorList>
    </citation>
    <scope>IDENTIFICATION</scope>
</reference>
<feature type="coiled-coil region" evidence="8">
    <location>
        <begin position="317"/>
        <end position="344"/>
    </location>
</feature>
<evidence type="ECO:0000256" key="8">
    <source>
        <dbReference type="SAM" id="Coils"/>
    </source>
</evidence>
<dbReference type="PANTHER" id="PTHR13257:SF0">
    <property type="entry name" value="NUCLEAR PORE COMPLEX PROTEIN NUP88"/>
    <property type="match status" value="1"/>
</dbReference>
<evidence type="ECO:0000256" key="4">
    <source>
        <dbReference type="ARBA" id="ARBA00022927"/>
    </source>
</evidence>
<dbReference type="GO" id="GO:0000055">
    <property type="term" value="P:ribosomal large subunit export from nucleus"/>
    <property type="evidence" value="ECO:0007669"/>
    <property type="project" value="InterPro"/>
</dbReference>
<comment type="subcellular location">
    <subcellularLocation>
        <location evidence="1">Nucleus</location>
        <location evidence="1">Nuclear pore complex</location>
    </subcellularLocation>
</comment>
<accession>A0A183B8Q3</accession>
<feature type="region of interest" description="Disordered" evidence="9">
    <location>
        <begin position="31"/>
        <end position="71"/>
    </location>
</feature>
<dbReference type="OrthoDB" id="6280489at2759"/>
<dbReference type="AlphaFoldDB" id="A0A183B8Q3"/>
<keyword evidence="4" id="KW-0653">Protein transport</keyword>
<dbReference type="EMBL" id="UZAN01061092">
    <property type="protein sequence ID" value="VDP92861.1"/>
    <property type="molecule type" value="Genomic_DNA"/>
</dbReference>
<keyword evidence="2" id="KW-0813">Transport</keyword>
<evidence type="ECO:0000256" key="3">
    <source>
        <dbReference type="ARBA" id="ARBA00022816"/>
    </source>
</evidence>
<feature type="compositionally biased region" description="Basic and acidic residues" evidence="9">
    <location>
        <begin position="31"/>
        <end position="41"/>
    </location>
</feature>
<reference evidence="10 11" key="2">
    <citation type="submission" date="2018-11" db="EMBL/GenBank/DDBJ databases">
        <authorList>
            <consortium name="Pathogen Informatics"/>
        </authorList>
    </citation>
    <scope>NUCLEOTIDE SEQUENCE [LARGE SCALE GENOMIC DNA]</scope>
    <source>
        <strain evidence="10 11">Egypt</strain>
    </source>
</reference>
<dbReference type="Pfam" id="PF10168">
    <property type="entry name" value="Nup88"/>
    <property type="match status" value="1"/>
</dbReference>
<evidence type="ECO:0000256" key="1">
    <source>
        <dbReference type="ARBA" id="ARBA00004567"/>
    </source>
</evidence>
<dbReference type="GO" id="GO:0005643">
    <property type="term" value="C:nuclear pore"/>
    <property type="evidence" value="ECO:0007669"/>
    <property type="project" value="UniProtKB-SubCell"/>
</dbReference>
<evidence type="ECO:0000313" key="12">
    <source>
        <dbReference type="WBParaSite" id="ECPE_0001562801-mRNA-1"/>
    </source>
</evidence>
<keyword evidence="3" id="KW-0509">mRNA transport</keyword>
<dbReference type="InterPro" id="IPR037700">
    <property type="entry name" value="NUP88/NUP82"/>
</dbReference>
<evidence type="ECO:0000256" key="5">
    <source>
        <dbReference type="ARBA" id="ARBA00023010"/>
    </source>
</evidence>
<evidence type="ECO:0000256" key="2">
    <source>
        <dbReference type="ARBA" id="ARBA00022448"/>
    </source>
</evidence>
<dbReference type="GO" id="GO:0017056">
    <property type="term" value="F:structural constituent of nuclear pore"/>
    <property type="evidence" value="ECO:0007669"/>
    <property type="project" value="InterPro"/>
</dbReference>
<organism evidence="12">
    <name type="scientific">Echinostoma caproni</name>
    <dbReference type="NCBI Taxonomy" id="27848"/>
    <lineage>
        <taxon>Eukaryota</taxon>
        <taxon>Metazoa</taxon>
        <taxon>Spiralia</taxon>
        <taxon>Lophotrochozoa</taxon>
        <taxon>Platyhelminthes</taxon>
        <taxon>Trematoda</taxon>
        <taxon>Digenea</taxon>
        <taxon>Plagiorchiida</taxon>
        <taxon>Echinostomata</taxon>
        <taxon>Echinostomatoidea</taxon>
        <taxon>Echinostomatidae</taxon>
        <taxon>Echinostoma</taxon>
    </lineage>
</organism>
<keyword evidence="8" id="KW-0175">Coiled coil</keyword>
<dbReference type="GO" id="GO:0006406">
    <property type="term" value="P:mRNA export from nucleus"/>
    <property type="evidence" value="ECO:0007669"/>
    <property type="project" value="TreeGrafter"/>
</dbReference>
<keyword evidence="7" id="KW-0539">Nucleus</keyword>
<dbReference type="InterPro" id="IPR019321">
    <property type="entry name" value="Nucleoporin_Nup88"/>
</dbReference>
<keyword evidence="6" id="KW-0906">Nuclear pore complex</keyword>
<name>A0A183B8Q3_9TREM</name>
<keyword evidence="5" id="KW-0811">Translocation</keyword>
<dbReference type="GO" id="GO:0000056">
    <property type="term" value="P:ribosomal small subunit export from nucleus"/>
    <property type="evidence" value="ECO:0007669"/>
    <property type="project" value="InterPro"/>
</dbReference>
<gene>
    <name evidence="10" type="ORF">ECPE_LOCUS15589</name>
</gene>
<proteinExistence type="predicted"/>
<evidence type="ECO:0000256" key="9">
    <source>
        <dbReference type="SAM" id="MobiDB-lite"/>
    </source>
</evidence>
<dbReference type="GO" id="GO:0006606">
    <property type="term" value="P:protein import into nucleus"/>
    <property type="evidence" value="ECO:0007669"/>
    <property type="project" value="TreeGrafter"/>
</dbReference>
<sequence length="409" mass="46199">MRISYTNLGINAGGPALCLVDVVDLHLHESYSSDHNSREEESLLSGSRASNALRSGFPRSPSPEVRVTSSEEGNWTQLVLEPARPVCDSDANPLVNWPFQFSTRMESTYPYTAYYVIHDAGLHLVRLPWLQHVAHWCHKLSEDPIISTSTPMSDDSSFVGIVKEWQSSVRHLICAKLPVVSDHADDGATLTDGQFRVCGLMEFPQDLITLPDKTHRHKSPGSNPHRIDETDSTIHAPKSEFKLHLQRMLKSDGSGLPVITGLSTQNNLTQIQLVQFFLKATELLRSGPLDRLTRARTFVEQYTNRLADHLSLQYQEAIKLAETKRVLQENAERMTKKHACLLERQQQIDKRLSGLTCRIAGKVCLLPGHTQSVLVGKRSRDPHTPISRFDNDYEYRFATTTRYMPNPIR</sequence>
<dbReference type="PANTHER" id="PTHR13257">
    <property type="entry name" value="NUCLEOPORIN NUP84-RELATED"/>
    <property type="match status" value="1"/>
</dbReference>
<evidence type="ECO:0000256" key="7">
    <source>
        <dbReference type="ARBA" id="ARBA00023242"/>
    </source>
</evidence>